<dbReference type="AlphaFoldDB" id="A0A511DIE2"/>
<feature type="region of interest" description="Disordered" evidence="1">
    <location>
        <begin position="1"/>
        <end position="24"/>
    </location>
</feature>
<evidence type="ECO:0000313" key="3">
    <source>
        <dbReference type="EMBL" id="GEL24566.1"/>
    </source>
</evidence>
<gene>
    <name evidence="3" type="ORF">PSU4_35200</name>
</gene>
<feature type="transmembrane region" description="Helical" evidence="2">
    <location>
        <begin position="81"/>
        <end position="103"/>
    </location>
</feature>
<dbReference type="OrthoDB" id="5186521at2"/>
<dbReference type="EMBL" id="BJVJ01000036">
    <property type="protein sequence ID" value="GEL24566.1"/>
    <property type="molecule type" value="Genomic_DNA"/>
</dbReference>
<sequence>MSQPTDVGPAPAADPRAERRSRRAVARSAGRERRVVGLIGLIALLVGAGTALLAFGVFGSGRAQRPLLDPILVDALRSQALISRIVALVVCVVLVVAGLVWAVRALAPERRPDLAVDAGPDTSVVVTSSAVAEAVAGQARTLPGISRARARMVGDEREPALRLTVWLAEDADVAEVCRRIPEEVLAAATDAFGGRVLPVAVRIEADTAEGPRVR</sequence>
<keyword evidence="4" id="KW-1185">Reference proteome</keyword>
<organism evidence="3 4">
    <name type="scientific">Pseudonocardia sulfidoxydans NBRC 16205</name>
    <dbReference type="NCBI Taxonomy" id="1223511"/>
    <lineage>
        <taxon>Bacteria</taxon>
        <taxon>Bacillati</taxon>
        <taxon>Actinomycetota</taxon>
        <taxon>Actinomycetes</taxon>
        <taxon>Pseudonocardiales</taxon>
        <taxon>Pseudonocardiaceae</taxon>
        <taxon>Pseudonocardia</taxon>
    </lineage>
</organism>
<evidence type="ECO:0000256" key="2">
    <source>
        <dbReference type="SAM" id="Phobius"/>
    </source>
</evidence>
<reference evidence="3 4" key="1">
    <citation type="submission" date="2019-07" db="EMBL/GenBank/DDBJ databases">
        <title>Whole genome shotgun sequence of Pseudonocardia sulfidoxydans NBRC 16205.</title>
        <authorList>
            <person name="Hosoyama A."/>
            <person name="Uohara A."/>
            <person name="Ohji S."/>
            <person name="Ichikawa N."/>
        </authorList>
    </citation>
    <scope>NUCLEOTIDE SEQUENCE [LARGE SCALE GENOMIC DNA]</scope>
    <source>
        <strain evidence="3 4">NBRC 16205</strain>
    </source>
</reference>
<keyword evidence="2" id="KW-0812">Transmembrane</keyword>
<keyword evidence="2" id="KW-1133">Transmembrane helix</keyword>
<keyword evidence="2" id="KW-0472">Membrane</keyword>
<dbReference type="Proteomes" id="UP000321685">
    <property type="component" value="Unassembled WGS sequence"/>
</dbReference>
<dbReference type="RefSeq" id="WP_147109616.1">
    <property type="nucleotide sequence ID" value="NZ_BJVJ01000036.1"/>
</dbReference>
<protein>
    <recommendedName>
        <fullName evidence="5">Alkaline shock response membrane anchor protein AmaP</fullName>
    </recommendedName>
</protein>
<evidence type="ECO:0000313" key="4">
    <source>
        <dbReference type="Proteomes" id="UP000321685"/>
    </source>
</evidence>
<proteinExistence type="predicted"/>
<comment type="caution">
    <text evidence="3">The sequence shown here is derived from an EMBL/GenBank/DDBJ whole genome shotgun (WGS) entry which is preliminary data.</text>
</comment>
<accession>A0A511DIE2</accession>
<feature type="transmembrane region" description="Helical" evidence="2">
    <location>
        <begin position="35"/>
        <end position="61"/>
    </location>
</feature>
<evidence type="ECO:0008006" key="5">
    <source>
        <dbReference type="Google" id="ProtNLM"/>
    </source>
</evidence>
<evidence type="ECO:0000256" key="1">
    <source>
        <dbReference type="SAM" id="MobiDB-lite"/>
    </source>
</evidence>
<name>A0A511DIE2_9PSEU</name>